<feature type="region of interest" description="Disordered" evidence="4">
    <location>
        <begin position="16"/>
        <end position="35"/>
    </location>
</feature>
<evidence type="ECO:0000256" key="3">
    <source>
        <dbReference type="ARBA" id="ARBA00022801"/>
    </source>
</evidence>
<dbReference type="GO" id="GO:0008233">
    <property type="term" value="F:peptidase activity"/>
    <property type="evidence" value="ECO:0007669"/>
    <property type="project" value="UniProtKB-KW"/>
</dbReference>
<protein>
    <submittedName>
        <fullName evidence="6">Sentrin/sumo-specific protease</fullName>
    </submittedName>
</protein>
<evidence type="ECO:0000256" key="1">
    <source>
        <dbReference type="ARBA" id="ARBA00005234"/>
    </source>
</evidence>
<organism evidence="6 7">
    <name type="scientific">Anaeramoeba flamelloides</name>
    <dbReference type="NCBI Taxonomy" id="1746091"/>
    <lineage>
        <taxon>Eukaryota</taxon>
        <taxon>Metamonada</taxon>
        <taxon>Anaeramoebidae</taxon>
        <taxon>Anaeramoeba</taxon>
    </lineage>
</organism>
<accession>A0ABQ8XFE8</accession>
<gene>
    <name evidence="6" type="ORF">M0813_05796</name>
</gene>
<sequence>MLFMMKMNFPGYISNSSSSDFSSSDQSDSSESSDTLYSFDEFDLENTDQENVSEDSDGSIIDNTTREIDPILLTSNMIYPQELPKSTIKEKEIDAINILTNLKKRNIYLGGRNNNFFLMIKGRKQVGYDKYKQLVSGVILNNKANRIIWTHTEHAHSILIVVDFISSEVYCLDSLQNYFPDYVDQLINSLIGFLVEISPKIKLKRMFYNFNQGRKNLQEDGNSCGVYVCLFIELLCFQKIPIERLIVILTKDHGPLFRKDLFLTLFNIKKPRNSYLVQYRRQKNAIEQRLKEEEKICQTEGKNHWVSESSQTIEEKIESTKKQLKNLVYTISRQTLDIFYDLDINQLGVRPLITFSLRRKIN</sequence>
<comment type="similarity">
    <text evidence="1">Belongs to the peptidase C48 family.</text>
</comment>
<keyword evidence="7" id="KW-1185">Reference proteome</keyword>
<keyword evidence="2 6" id="KW-0645">Protease</keyword>
<dbReference type="Gene3D" id="3.40.395.10">
    <property type="entry name" value="Adenoviral Proteinase, Chain A"/>
    <property type="match status" value="1"/>
</dbReference>
<evidence type="ECO:0000256" key="2">
    <source>
        <dbReference type="ARBA" id="ARBA00022670"/>
    </source>
</evidence>
<dbReference type="Proteomes" id="UP001150062">
    <property type="component" value="Unassembled WGS sequence"/>
</dbReference>
<name>A0ABQ8XFE8_9EUKA</name>
<dbReference type="SUPFAM" id="SSF54001">
    <property type="entry name" value="Cysteine proteinases"/>
    <property type="match status" value="1"/>
</dbReference>
<dbReference type="InterPro" id="IPR038765">
    <property type="entry name" value="Papain-like_cys_pep_sf"/>
</dbReference>
<dbReference type="GO" id="GO:0006508">
    <property type="term" value="P:proteolysis"/>
    <property type="evidence" value="ECO:0007669"/>
    <property type="project" value="UniProtKB-KW"/>
</dbReference>
<proteinExistence type="inferred from homology"/>
<evidence type="ECO:0000313" key="6">
    <source>
        <dbReference type="EMBL" id="KAJ6231373.1"/>
    </source>
</evidence>
<dbReference type="Pfam" id="PF02902">
    <property type="entry name" value="Peptidase_C48"/>
    <property type="match status" value="1"/>
</dbReference>
<dbReference type="InterPro" id="IPR003653">
    <property type="entry name" value="Peptidase_C48_C"/>
</dbReference>
<comment type="caution">
    <text evidence="6">The sequence shown here is derived from an EMBL/GenBank/DDBJ whole genome shotgun (WGS) entry which is preliminary data.</text>
</comment>
<feature type="domain" description="Ubiquitin-like protease family profile" evidence="5">
    <location>
        <begin position="151"/>
        <end position="263"/>
    </location>
</feature>
<reference evidence="6" key="1">
    <citation type="submission" date="2022-08" db="EMBL/GenBank/DDBJ databases">
        <title>Novel sulfate-reducing endosymbionts in the free-living metamonad Anaeramoeba.</title>
        <authorList>
            <person name="Jerlstrom-Hultqvist J."/>
            <person name="Cepicka I."/>
            <person name="Gallot-Lavallee L."/>
            <person name="Salas-Leiva D."/>
            <person name="Curtis B.A."/>
            <person name="Zahonova K."/>
            <person name="Pipaliya S."/>
            <person name="Dacks J."/>
            <person name="Roger A.J."/>
        </authorList>
    </citation>
    <scope>NUCLEOTIDE SEQUENCE</scope>
    <source>
        <strain evidence="6">Schooner1</strain>
    </source>
</reference>
<evidence type="ECO:0000259" key="5">
    <source>
        <dbReference type="Pfam" id="PF02902"/>
    </source>
</evidence>
<evidence type="ECO:0000256" key="4">
    <source>
        <dbReference type="SAM" id="MobiDB-lite"/>
    </source>
</evidence>
<feature type="compositionally biased region" description="Low complexity" evidence="4">
    <location>
        <begin position="16"/>
        <end position="34"/>
    </location>
</feature>
<dbReference type="EMBL" id="JAOAOG010000300">
    <property type="protein sequence ID" value="KAJ6231373.1"/>
    <property type="molecule type" value="Genomic_DNA"/>
</dbReference>
<keyword evidence="3" id="KW-0378">Hydrolase</keyword>
<evidence type="ECO:0000313" key="7">
    <source>
        <dbReference type="Proteomes" id="UP001150062"/>
    </source>
</evidence>